<keyword evidence="3" id="KW-0378">Hydrolase</keyword>
<dbReference type="GO" id="GO:0016929">
    <property type="term" value="F:deSUMOylase activity"/>
    <property type="evidence" value="ECO:0000318"/>
    <property type="project" value="GO_Central"/>
</dbReference>
<sequence length="534" mass="61699">MNEGYYNDQDKYKDLKNNLDGRIIYIEPQLYLENLREFNERNPTYGVTVDYRFLKTIQQCDFLESSQLQFFINLFRKAYPQVKLAAATCHFFADFIVSLQIPVSQQQLNQTNSTGYQSQKLQESLVQPQQKISEEYIESHVMNKSILDNQQNINISTQSNNSIITNKSNTNDSNLSVQKPTASANNFKGQYAQSQIIPKTTKDNNVDYLSQSLIQNNNIANNKPQSQLFQANRDVQAPQQVQVNQTINPLSQIQIDNQPNQQNSNISDSQSIPYQAPLSGQQNPINVNDQIQSPIGSQIISHQFIDSNVGSINETQEKPQLNQEQFQNAQSIIYPQNNQQVPSAQAQVEQQQAQPPPEKKFFFQITNMTIQKPAQQDNINKSYLPSLIKQLAEMNNLTEEQLKDQDYWYFPINQLQSHWISVVINFKKKEIFYFDSYYKKTDPVILQGINSILEHFKINPQNFQVRPVYNQQINGYDCGVFILLSLLYTLQQKTYNYTQSVATQFRKGVLYNLAVIGAQQDIDQVYLEFIVDQH</sequence>
<dbReference type="AlphaFoldDB" id="A0E5W8"/>
<evidence type="ECO:0000256" key="3">
    <source>
        <dbReference type="ARBA" id="ARBA00022801"/>
    </source>
</evidence>
<gene>
    <name evidence="7" type="ORF">GSPATT00003548001</name>
</gene>
<dbReference type="GO" id="GO:0005634">
    <property type="term" value="C:nucleus"/>
    <property type="evidence" value="ECO:0000318"/>
    <property type="project" value="GO_Central"/>
</dbReference>
<dbReference type="OMA" id="HWISVVI"/>
<dbReference type="PROSITE" id="PS50600">
    <property type="entry name" value="ULP_PROTEASE"/>
    <property type="match status" value="1"/>
</dbReference>
<dbReference type="InParanoid" id="A0E5W8"/>
<evidence type="ECO:0000256" key="2">
    <source>
        <dbReference type="ARBA" id="ARBA00022670"/>
    </source>
</evidence>
<feature type="region of interest" description="Disordered" evidence="5">
    <location>
        <begin position="257"/>
        <end position="286"/>
    </location>
</feature>
<feature type="domain" description="Ubiquitin-like protease family profile" evidence="6">
    <location>
        <begin position="302"/>
        <end position="489"/>
    </location>
</feature>
<dbReference type="GO" id="GO:0006508">
    <property type="term" value="P:proteolysis"/>
    <property type="evidence" value="ECO:0007669"/>
    <property type="project" value="UniProtKB-KW"/>
</dbReference>
<accession>A0E5W8</accession>
<dbReference type="RefSeq" id="XP_001458082.1">
    <property type="nucleotide sequence ID" value="XM_001458045.1"/>
</dbReference>
<dbReference type="SUPFAM" id="SSF54001">
    <property type="entry name" value="Cysteine proteinases"/>
    <property type="match status" value="1"/>
</dbReference>
<dbReference type="HOGENOM" id="CLU_510447_0_0_1"/>
<evidence type="ECO:0000256" key="5">
    <source>
        <dbReference type="SAM" id="MobiDB-lite"/>
    </source>
</evidence>
<evidence type="ECO:0000259" key="6">
    <source>
        <dbReference type="PROSITE" id="PS50600"/>
    </source>
</evidence>
<dbReference type="STRING" id="5888.A0E5W8"/>
<dbReference type="Pfam" id="PF02902">
    <property type="entry name" value="Peptidase_C48"/>
    <property type="match status" value="1"/>
</dbReference>
<dbReference type="PANTHER" id="PTHR12606">
    <property type="entry name" value="SENTRIN/SUMO-SPECIFIC PROTEASE"/>
    <property type="match status" value="1"/>
</dbReference>
<dbReference type="Proteomes" id="UP000000600">
    <property type="component" value="Unassembled WGS sequence"/>
</dbReference>
<organism evidence="7 8">
    <name type="scientific">Paramecium tetraurelia</name>
    <dbReference type="NCBI Taxonomy" id="5888"/>
    <lineage>
        <taxon>Eukaryota</taxon>
        <taxon>Sar</taxon>
        <taxon>Alveolata</taxon>
        <taxon>Ciliophora</taxon>
        <taxon>Intramacronucleata</taxon>
        <taxon>Oligohymenophorea</taxon>
        <taxon>Peniculida</taxon>
        <taxon>Parameciidae</taxon>
        <taxon>Paramecium</taxon>
    </lineage>
</organism>
<reference evidence="7 8" key="1">
    <citation type="journal article" date="2006" name="Nature">
        <title>Global trends of whole-genome duplications revealed by the ciliate Paramecium tetraurelia.</title>
        <authorList>
            <consortium name="Genoscope"/>
            <person name="Aury J.-M."/>
            <person name="Jaillon O."/>
            <person name="Duret L."/>
            <person name="Noel B."/>
            <person name="Jubin C."/>
            <person name="Porcel B.M."/>
            <person name="Segurens B."/>
            <person name="Daubin V."/>
            <person name="Anthouard V."/>
            <person name="Aiach N."/>
            <person name="Arnaiz O."/>
            <person name="Billaut A."/>
            <person name="Beisson J."/>
            <person name="Blanc I."/>
            <person name="Bouhouche K."/>
            <person name="Camara F."/>
            <person name="Duharcourt S."/>
            <person name="Guigo R."/>
            <person name="Gogendeau D."/>
            <person name="Katinka M."/>
            <person name="Keller A.-M."/>
            <person name="Kissmehl R."/>
            <person name="Klotz C."/>
            <person name="Koll F."/>
            <person name="Le Moue A."/>
            <person name="Lepere C."/>
            <person name="Malinsky S."/>
            <person name="Nowacki M."/>
            <person name="Nowak J.K."/>
            <person name="Plattner H."/>
            <person name="Poulain J."/>
            <person name="Ruiz F."/>
            <person name="Serrano V."/>
            <person name="Zagulski M."/>
            <person name="Dessen P."/>
            <person name="Betermier M."/>
            <person name="Weissenbach J."/>
            <person name="Scarpelli C."/>
            <person name="Schachter V."/>
            <person name="Sperling L."/>
            <person name="Meyer E."/>
            <person name="Cohen J."/>
            <person name="Wincker P."/>
        </authorList>
    </citation>
    <scope>NUCLEOTIDE SEQUENCE [LARGE SCALE GENOMIC DNA]</scope>
    <source>
        <strain evidence="7 8">Stock d4-2</strain>
    </source>
</reference>
<dbReference type="OrthoDB" id="312885at2759"/>
<dbReference type="KEGG" id="ptm:GSPATT00003548001"/>
<dbReference type="InterPro" id="IPR003653">
    <property type="entry name" value="Peptidase_C48_C"/>
</dbReference>
<keyword evidence="2" id="KW-0645">Protease</keyword>
<dbReference type="Gene3D" id="3.40.395.10">
    <property type="entry name" value="Adenoviral Proteinase, Chain A"/>
    <property type="match status" value="1"/>
</dbReference>
<keyword evidence="4" id="KW-0788">Thiol protease</keyword>
<proteinExistence type="inferred from homology"/>
<dbReference type="InterPro" id="IPR038765">
    <property type="entry name" value="Papain-like_cys_pep_sf"/>
</dbReference>
<dbReference type="GO" id="GO:0016926">
    <property type="term" value="P:protein desumoylation"/>
    <property type="evidence" value="ECO:0000318"/>
    <property type="project" value="GO_Central"/>
</dbReference>
<comment type="similarity">
    <text evidence="1">Belongs to the peptidase C48 family.</text>
</comment>
<evidence type="ECO:0000313" key="7">
    <source>
        <dbReference type="EMBL" id="CAK90685.1"/>
    </source>
</evidence>
<dbReference type="EMBL" id="CT868660">
    <property type="protein sequence ID" value="CAK90685.1"/>
    <property type="molecule type" value="Genomic_DNA"/>
</dbReference>
<keyword evidence="8" id="KW-1185">Reference proteome</keyword>
<dbReference type="PANTHER" id="PTHR12606:SF1">
    <property type="entry name" value="UBIQUITIN-LIKE-SPECIFIC PROTEASE 1A"/>
    <property type="match status" value="1"/>
</dbReference>
<name>A0E5W8_PARTE</name>
<evidence type="ECO:0000256" key="1">
    <source>
        <dbReference type="ARBA" id="ARBA00005234"/>
    </source>
</evidence>
<feature type="compositionally biased region" description="Low complexity" evidence="5">
    <location>
        <begin position="257"/>
        <end position="273"/>
    </location>
</feature>
<evidence type="ECO:0000313" key="8">
    <source>
        <dbReference type="Proteomes" id="UP000000600"/>
    </source>
</evidence>
<evidence type="ECO:0000256" key="4">
    <source>
        <dbReference type="ARBA" id="ARBA00022807"/>
    </source>
</evidence>
<protein>
    <recommendedName>
        <fullName evidence="6">Ubiquitin-like protease family profile domain-containing protein</fullName>
    </recommendedName>
</protein>
<dbReference type="GeneID" id="5043867"/>